<feature type="domain" description="Transglutaminase-like" evidence="1">
    <location>
        <begin position="93"/>
        <end position="151"/>
    </location>
</feature>
<evidence type="ECO:0000259" key="1">
    <source>
        <dbReference type="Pfam" id="PF01841"/>
    </source>
</evidence>
<comment type="caution">
    <text evidence="2">The sequence shown here is derived from an EMBL/GenBank/DDBJ whole genome shotgun (WGS) entry which is preliminary data.</text>
</comment>
<proteinExistence type="predicted"/>
<dbReference type="RefSeq" id="WP_072439041.1">
    <property type="nucleotide sequence ID" value="NZ_QJJY01000001.1"/>
</dbReference>
<evidence type="ECO:0000313" key="2">
    <source>
        <dbReference type="EMBL" id="PXX41206.1"/>
    </source>
</evidence>
<dbReference type="AlphaFoldDB" id="A0A318IY87"/>
<name>A0A318IY87_BURPY</name>
<accession>A0A318IY87</accession>
<evidence type="ECO:0000313" key="3">
    <source>
        <dbReference type="Proteomes" id="UP000247755"/>
    </source>
</evidence>
<dbReference type="Gene3D" id="3.10.620.30">
    <property type="match status" value="1"/>
</dbReference>
<dbReference type="EMBL" id="QJJY01000001">
    <property type="protein sequence ID" value="PXX41206.1"/>
    <property type="molecule type" value="Genomic_DNA"/>
</dbReference>
<reference evidence="2 3" key="1">
    <citation type="submission" date="2018-05" db="EMBL/GenBank/DDBJ databases">
        <title>Comparative genomics of bacterial root endophytes of switchgrass collected from native prairies over two seasons.</title>
        <authorList>
            <person name="Tang Y."/>
        </authorList>
    </citation>
    <scope>NUCLEOTIDE SEQUENCE [LARGE SCALE GENOMIC DNA]</scope>
    <source>
        <strain evidence="2 3">NFIX32</strain>
    </source>
</reference>
<sequence>MNDTRTERAYYLRHTSNTDPGRYGYLFDSLGDDIDVLFQAARHVVEHHGGLNAARIGPHRLAEMDVYRVEDLLGKVAAHGVRDLREDVPLEHKTIGNCVNISKVACGMLRHKGIPARIRYAYCTYFYPRLAHEQTLVEYWLDEQGRWLRGDASMNWPVLRARKIDVEIDFRDVAEHLSKPVAKVWQACRRGEDRFDRYGNYNRVGMGHVAQKMLHDLACLNQVEMMPWDFGAPATFFWTSRPLDPLAFDALAEQMAGASWDELLYTARRLPFFAVPRRVLRKSPYSGNSLTFVKEGVWKTP</sequence>
<dbReference type="Pfam" id="PF01841">
    <property type="entry name" value="Transglut_core"/>
    <property type="match status" value="1"/>
</dbReference>
<protein>
    <submittedName>
        <fullName evidence="2">Transglutaminase superfamily protein</fullName>
    </submittedName>
</protein>
<dbReference type="Proteomes" id="UP000247755">
    <property type="component" value="Unassembled WGS sequence"/>
</dbReference>
<organism evidence="2 3">
    <name type="scientific">Burkholderia pyrrocinia</name>
    <name type="common">Pseudomonas pyrrocinia</name>
    <dbReference type="NCBI Taxonomy" id="60550"/>
    <lineage>
        <taxon>Bacteria</taxon>
        <taxon>Pseudomonadati</taxon>
        <taxon>Pseudomonadota</taxon>
        <taxon>Betaproteobacteria</taxon>
        <taxon>Burkholderiales</taxon>
        <taxon>Burkholderiaceae</taxon>
        <taxon>Burkholderia</taxon>
        <taxon>Burkholderia cepacia complex</taxon>
    </lineage>
</organism>
<gene>
    <name evidence="2" type="ORF">NA66_1001816</name>
</gene>
<dbReference type="InterPro" id="IPR038765">
    <property type="entry name" value="Papain-like_cys_pep_sf"/>
</dbReference>
<dbReference type="SUPFAM" id="SSF54001">
    <property type="entry name" value="Cysteine proteinases"/>
    <property type="match status" value="1"/>
</dbReference>
<dbReference type="InterPro" id="IPR002931">
    <property type="entry name" value="Transglutaminase-like"/>
</dbReference>